<evidence type="ECO:0000313" key="2">
    <source>
        <dbReference type="EMBL" id="PAV69744.1"/>
    </source>
</evidence>
<evidence type="ECO:0000313" key="3">
    <source>
        <dbReference type="Proteomes" id="UP000218231"/>
    </source>
</evidence>
<reference evidence="2 3" key="1">
    <citation type="journal article" date="2017" name="Curr. Biol.">
        <title>Genome architecture and evolution of a unichromosomal asexual nematode.</title>
        <authorList>
            <person name="Fradin H."/>
            <person name="Zegar C."/>
            <person name="Gutwein M."/>
            <person name="Lucas J."/>
            <person name="Kovtun M."/>
            <person name="Corcoran D."/>
            <person name="Baugh L.R."/>
            <person name="Kiontke K."/>
            <person name="Gunsalus K."/>
            <person name="Fitch D.H."/>
            <person name="Piano F."/>
        </authorList>
    </citation>
    <scope>NUCLEOTIDE SEQUENCE [LARGE SCALE GENOMIC DNA]</scope>
    <source>
        <strain evidence="2">PF1309</strain>
    </source>
</reference>
<accession>A0A2A2K723</accession>
<organism evidence="2 3">
    <name type="scientific">Diploscapter pachys</name>
    <dbReference type="NCBI Taxonomy" id="2018661"/>
    <lineage>
        <taxon>Eukaryota</taxon>
        <taxon>Metazoa</taxon>
        <taxon>Ecdysozoa</taxon>
        <taxon>Nematoda</taxon>
        <taxon>Chromadorea</taxon>
        <taxon>Rhabditida</taxon>
        <taxon>Rhabditina</taxon>
        <taxon>Rhabditomorpha</taxon>
        <taxon>Rhabditoidea</taxon>
        <taxon>Rhabditidae</taxon>
        <taxon>Diploscapter</taxon>
    </lineage>
</organism>
<feature type="compositionally biased region" description="Low complexity" evidence="1">
    <location>
        <begin position="37"/>
        <end position="53"/>
    </location>
</feature>
<proteinExistence type="predicted"/>
<gene>
    <name evidence="2" type="ORF">WR25_24286</name>
</gene>
<name>A0A2A2K723_9BILA</name>
<evidence type="ECO:0000256" key="1">
    <source>
        <dbReference type="SAM" id="MobiDB-lite"/>
    </source>
</evidence>
<dbReference type="EMBL" id="LIAE01009443">
    <property type="protein sequence ID" value="PAV69744.1"/>
    <property type="molecule type" value="Genomic_DNA"/>
</dbReference>
<sequence>MLAIGGSTDTLTLPPSLRATKRRAFRLTSSESGLTRNGLLSSPPSSLNCGSGSMTSDRAESCSLLVLSACCTFGDRLVFTVAAWTDSDKGSNRPANNSGRSVLIINGQTLQARGKDNGAV</sequence>
<feature type="region of interest" description="Disordered" evidence="1">
    <location>
        <begin position="29"/>
        <end position="53"/>
    </location>
</feature>
<dbReference type="AlphaFoldDB" id="A0A2A2K723"/>
<comment type="caution">
    <text evidence="2">The sequence shown here is derived from an EMBL/GenBank/DDBJ whole genome shotgun (WGS) entry which is preliminary data.</text>
</comment>
<protein>
    <submittedName>
        <fullName evidence="2">Uncharacterized protein</fullName>
    </submittedName>
</protein>
<dbReference type="Proteomes" id="UP000218231">
    <property type="component" value="Unassembled WGS sequence"/>
</dbReference>
<keyword evidence="3" id="KW-1185">Reference proteome</keyword>